<organism evidence="3 4">
    <name type="scientific">Psylliodes chrysocephalus</name>
    <dbReference type="NCBI Taxonomy" id="3402493"/>
    <lineage>
        <taxon>Eukaryota</taxon>
        <taxon>Metazoa</taxon>
        <taxon>Ecdysozoa</taxon>
        <taxon>Arthropoda</taxon>
        <taxon>Hexapoda</taxon>
        <taxon>Insecta</taxon>
        <taxon>Pterygota</taxon>
        <taxon>Neoptera</taxon>
        <taxon>Endopterygota</taxon>
        <taxon>Coleoptera</taxon>
        <taxon>Polyphaga</taxon>
        <taxon>Cucujiformia</taxon>
        <taxon>Chrysomeloidea</taxon>
        <taxon>Chrysomelidae</taxon>
        <taxon>Galerucinae</taxon>
        <taxon>Alticini</taxon>
        <taxon>Psylliodes</taxon>
    </lineage>
</organism>
<dbReference type="EMBL" id="OV651813">
    <property type="protein sequence ID" value="CAH1099111.1"/>
    <property type="molecule type" value="Genomic_DNA"/>
</dbReference>
<evidence type="ECO:0000256" key="1">
    <source>
        <dbReference type="SAM" id="Coils"/>
    </source>
</evidence>
<feature type="chain" id="PRO_5040273672" evidence="2">
    <location>
        <begin position="28"/>
        <end position="311"/>
    </location>
</feature>
<evidence type="ECO:0000313" key="3">
    <source>
        <dbReference type="EMBL" id="CAH1099111.1"/>
    </source>
</evidence>
<dbReference type="AlphaFoldDB" id="A0A9P0G5V9"/>
<protein>
    <submittedName>
        <fullName evidence="3">Uncharacterized protein</fullName>
    </submittedName>
</protein>
<keyword evidence="2" id="KW-0732">Signal</keyword>
<keyword evidence="4" id="KW-1185">Reference proteome</keyword>
<feature type="coiled-coil region" evidence="1">
    <location>
        <begin position="244"/>
        <end position="291"/>
    </location>
</feature>
<sequence length="311" mass="36522">MFDKKCLQSIMNCWLILITCISSTALCQLNTKEQCCENVKNELDKVLQSYRNPPNFTVPDEFTDIKKLINKTNLIVSKIKKSDQLKKKLDNVEDNINKTRDELQLIKKGEKLLEKIQENLNKLKEEQNLETKTQDECSKAKEKFKILNKDFEELKKQNNTIKQTFEYIVLNINKINEKSLQIKRKVEDVKVPTDLSDAYMCETFKNMIGTSDKIKNLLQQIRDNIRSNLKDFIKKLKTDEFEKLEDIKITKKELKQDIKKITKHLEKAIRLKELVDTKNQIKKDLENIKKLAYHLLTNGVCDLKQGVIVEN</sequence>
<reference evidence="3" key="1">
    <citation type="submission" date="2022-01" db="EMBL/GenBank/DDBJ databases">
        <authorList>
            <person name="King R."/>
        </authorList>
    </citation>
    <scope>NUCLEOTIDE SEQUENCE</scope>
</reference>
<dbReference type="OrthoDB" id="6779766at2759"/>
<name>A0A9P0G5V9_9CUCU</name>
<evidence type="ECO:0000313" key="4">
    <source>
        <dbReference type="Proteomes" id="UP001153636"/>
    </source>
</evidence>
<keyword evidence="1" id="KW-0175">Coiled coil</keyword>
<gene>
    <name evidence="3" type="ORF">PSYICH_LOCUS210</name>
</gene>
<accession>A0A9P0G5V9</accession>
<dbReference type="Proteomes" id="UP001153636">
    <property type="component" value="Chromosome 1"/>
</dbReference>
<proteinExistence type="predicted"/>
<feature type="signal peptide" evidence="2">
    <location>
        <begin position="1"/>
        <end position="27"/>
    </location>
</feature>
<feature type="coiled-coil region" evidence="1">
    <location>
        <begin position="75"/>
        <end position="164"/>
    </location>
</feature>
<evidence type="ECO:0000256" key="2">
    <source>
        <dbReference type="SAM" id="SignalP"/>
    </source>
</evidence>